<evidence type="ECO:0000313" key="1">
    <source>
        <dbReference type="EMBL" id="KKK60507.1"/>
    </source>
</evidence>
<feature type="non-terminal residue" evidence="1">
    <location>
        <position position="331"/>
    </location>
</feature>
<reference evidence="1" key="1">
    <citation type="journal article" date="2015" name="Nature">
        <title>Complex archaea that bridge the gap between prokaryotes and eukaryotes.</title>
        <authorList>
            <person name="Spang A."/>
            <person name="Saw J.H."/>
            <person name="Jorgensen S.L."/>
            <person name="Zaremba-Niedzwiedzka K."/>
            <person name="Martijn J."/>
            <person name="Lind A.E."/>
            <person name="van Eijk R."/>
            <person name="Schleper C."/>
            <person name="Guy L."/>
            <person name="Ettema T.J."/>
        </authorList>
    </citation>
    <scope>NUCLEOTIDE SEQUENCE</scope>
</reference>
<name>A0A0F8WUG3_9ZZZZ</name>
<gene>
    <name evidence="1" type="ORF">LCGC14_3023670</name>
</gene>
<sequence>MATLRKFRDEDTGKTFDIITDLEDPSTEEIETAINTFLDTGKAPDEFSIVPARVPKEARKKSFRERVGVPIVEKLLGPLFGTRGIDRKPGLANKVAEFITPKNKPQAIGELGIIGAAIAFPEPLTTAAGLTALALRVGVPALMSSLTSKISGEGDPVSEGFQTGVGALVPELLGVPARAGLRRVLPKTVGGKGRFISASVVRAQKAADGNRIVTAVKKEVPALRSLFKKNNADELLSMFERGPTKLADDFQASDDAIVRAFGSDPIKIRSSPTLGKGFEGAGLSSEAMDAIRKQGTITETLSARDALQRVKDLKAEARRTGRTDPSAGFKL</sequence>
<dbReference type="EMBL" id="LAZR01062933">
    <property type="protein sequence ID" value="KKK60507.1"/>
    <property type="molecule type" value="Genomic_DNA"/>
</dbReference>
<dbReference type="AlphaFoldDB" id="A0A0F8WUG3"/>
<proteinExistence type="predicted"/>
<accession>A0A0F8WUG3</accession>
<protein>
    <submittedName>
        <fullName evidence="1">Uncharacterized protein</fullName>
    </submittedName>
</protein>
<comment type="caution">
    <text evidence="1">The sequence shown here is derived from an EMBL/GenBank/DDBJ whole genome shotgun (WGS) entry which is preliminary data.</text>
</comment>
<organism evidence="1">
    <name type="scientific">marine sediment metagenome</name>
    <dbReference type="NCBI Taxonomy" id="412755"/>
    <lineage>
        <taxon>unclassified sequences</taxon>
        <taxon>metagenomes</taxon>
        <taxon>ecological metagenomes</taxon>
    </lineage>
</organism>